<sequence length="68" mass="7642">MPPKKNRQSTKASPKWKASPVHIVDDPTLNIPDSIKEFPVSSMDAEKISQLVMDGVLKISRQQTGWRP</sequence>
<accession>A0AAV5C719</accession>
<dbReference type="AlphaFoldDB" id="A0AAV5C719"/>
<proteinExistence type="predicted"/>
<keyword evidence="2" id="KW-1185">Reference proteome</keyword>
<reference evidence="1" key="1">
    <citation type="journal article" date="2018" name="DNA Res.">
        <title>Multiple hybrid de novo genome assembly of finger millet, an orphan allotetraploid crop.</title>
        <authorList>
            <person name="Hatakeyama M."/>
            <person name="Aluri S."/>
            <person name="Balachadran M.T."/>
            <person name="Sivarajan S.R."/>
            <person name="Patrignani A."/>
            <person name="Gruter S."/>
            <person name="Poveda L."/>
            <person name="Shimizu-Inatsugi R."/>
            <person name="Baeten J."/>
            <person name="Francoijs K.J."/>
            <person name="Nataraja K.N."/>
            <person name="Reddy Y.A.N."/>
            <person name="Phadnis S."/>
            <person name="Ravikumar R.L."/>
            <person name="Schlapbach R."/>
            <person name="Sreeman S.M."/>
            <person name="Shimizu K.K."/>
        </authorList>
    </citation>
    <scope>NUCLEOTIDE SEQUENCE</scope>
</reference>
<name>A0AAV5C719_ELECO</name>
<gene>
    <name evidence="1" type="primary">ga10572</name>
    <name evidence="1" type="ORF">PR202_ga10572</name>
</gene>
<evidence type="ECO:0000313" key="2">
    <source>
        <dbReference type="Proteomes" id="UP001054889"/>
    </source>
</evidence>
<evidence type="ECO:0000313" key="1">
    <source>
        <dbReference type="EMBL" id="GJM93968.1"/>
    </source>
</evidence>
<reference evidence="1" key="2">
    <citation type="submission" date="2021-12" db="EMBL/GenBank/DDBJ databases">
        <title>Resequencing data analysis of finger millet.</title>
        <authorList>
            <person name="Hatakeyama M."/>
            <person name="Aluri S."/>
            <person name="Balachadran M.T."/>
            <person name="Sivarajan S.R."/>
            <person name="Poveda L."/>
            <person name="Shimizu-Inatsugi R."/>
            <person name="Schlapbach R."/>
            <person name="Sreeman S.M."/>
            <person name="Shimizu K.K."/>
        </authorList>
    </citation>
    <scope>NUCLEOTIDE SEQUENCE</scope>
</reference>
<dbReference type="EMBL" id="BQKI01000004">
    <property type="protein sequence ID" value="GJM93968.1"/>
    <property type="molecule type" value="Genomic_DNA"/>
</dbReference>
<dbReference type="Proteomes" id="UP001054889">
    <property type="component" value="Unassembled WGS sequence"/>
</dbReference>
<organism evidence="1 2">
    <name type="scientific">Eleusine coracana subsp. coracana</name>
    <dbReference type="NCBI Taxonomy" id="191504"/>
    <lineage>
        <taxon>Eukaryota</taxon>
        <taxon>Viridiplantae</taxon>
        <taxon>Streptophyta</taxon>
        <taxon>Embryophyta</taxon>
        <taxon>Tracheophyta</taxon>
        <taxon>Spermatophyta</taxon>
        <taxon>Magnoliopsida</taxon>
        <taxon>Liliopsida</taxon>
        <taxon>Poales</taxon>
        <taxon>Poaceae</taxon>
        <taxon>PACMAD clade</taxon>
        <taxon>Chloridoideae</taxon>
        <taxon>Cynodonteae</taxon>
        <taxon>Eleusininae</taxon>
        <taxon>Eleusine</taxon>
    </lineage>
</organism>
<comment type="caution">
    <text evidence="1">The sequence shown here is derived from an EMBL/GenBank/DDBJ whole genome shotgun (WGS) entry which is preliminary data.</text>
</comment>
<protein>
    <submittedName>
        <fullName evidence="1">Uncharacterized protein</fullName>
    </submittedName>
</protein>